<dbReference type="AlphaFoldDB" id="A0A4Y8L8K7"/>
<name>A0A4Y8L8K7_9BACT</name>
<dbReference type="OrthoDB" id="9800168at2"/>
<reference evidence="1 2" key="1">
    <citation type="submission" date="2019-03" db="EMBL/GenBank/DDBJ databases">
        <title>San Antonio Military Medical Center submission to MRSN (WRAIR), pending publication.</title>
        <authorList>
            <person name="Blyth D.M."/>
            <person name="Mccarthy S.L."/>
            <person name="Schall S.E."/>
            <person name="Stam J.A."/>
            <person name="Ong A.C."/>
            <person name="Mcgann P.T."/>
        </authorList>
    </citation>
    <scope>NUCLEOTIDE SEQUENCE [LARGE SCALE GENOMIC DNA]</scope>
    <source>
        <strain evidence="1 2">MRSN571793</strain>
    </source>
</reference>
<organism evidence="1 2">
    <name type="scientific">Dysgonomonas capnocytophagoides</name>
    <dbReference type="NCBI Taxonomy" id="45254"/>
    <lineage>
        <taxon>Bacteria</taxon>
        <taxon>Pseudomonadati</taxon>
        <taxon>Bacteroidota</taxon>
        <taxon>Bacteroidia</taxon>
        <taxon>Bacteroidales</taxon>
        <taxon>Dysgonomonadaceae</taxon>
        <taxon>Dysgonomonas</taxon>
    </lineage>
</organism>
<evidence type="ECO:0000313" key="2">
    <source>
        <dbReference type="Proteomes" id="UP000297861"/>
    </source>
</evidence>
<dbReference type="Pfam" id="PF14375">
    <property type="entry name" value="Cys_rich_CWC"/>
    <property type="match status" value="1"/>
</dbReference>
<comment type="caution">
    <text evidence="1">The sequence shown here is derived from an EMBL/GenBank/DDBJ whole genome shotgun (WGS) entry which is preliminary data.</text>
</comment>
<dbReference type="RefSeq" id="WP_084158584.1">
    <property type="nucleotide sequence ID" value="NZ_AP028867.1"/>
</dbReference>
<dbReference type="STRING" id="1121485.GCA_000426485_00095"/>
<proteinExistence type="predicted"/>
<sequence length="71" mass="8231">MKKICPRCSDSFVCREDRTDLCSCTRIYLLSGVRDYVKENYDECLCPSCLKETSANFHSFGVNPRFQVSKH</sequence>
<keyword evidence="2" id="KW-1185">Reference proteome</keyword>
<dbReference type="EMBL" id="SOML01000001">
    <property type="protein sequence ID" value="TFD98903.1"/>
    <property type="molecule type" value="Genomic_DNA"/>
</dbReference>
<gene>
    <name evidence="1" type="ORF">E2605_02115</name>
</gene>
<evidence type="ECO:0000313" key="1">
    <source>
        <dbReference type="EMBL" id="TFD98903.1"/>
    </source>
</evidence>
<protein>
    <recommendedName>
        <fullName evidence="3">Cysteine-rich CWC family protein</fullName>
    </recommendedName>
</protein>
<dbReference type="Proteomes" id="UP000297861">
    <property type="component" value="Unassembled WGS sequence"/>
</dbReference>
<dbReference type="InterPro" id="IPR032720">
    <property type="entry name" value="Cys_rich_CWC"/>
</dbReference>
<accession>A0A4Y8L8K7</accession>
<evidence type="ECO:0008006" key="3">
    <source>
        <dbReference type="Google" id="ProtNLM"/>
    </source>
</evidence>